<feature type="compositionally biased region" description="Low complexity" evidence="1">
    <location>
        <begin position="525"/>
        <end position="542"/>
    </location>
</feature>
<dbReference type="Proteomes" id="UP000663855">
    <property type="component" value="Unassembled WGS sequence"/>
</dbReference>
<evidence type="ECO:0000256" key="1">
    <source>
        <dbReference type="SAM" id="MobiDB-lite"/>
    </source>
</evidence>
<dbReference type="EMBL" id="CAJNOV010000307">
    <property type="protein sequence ID" value="CAF1018738.1"/>
    <property type="molecule type" value="Genomic_DNA"/>
</dbReference>
<proteinExistence type="predicted"/>
<name>A0A814I4A8_9BILA</name>
<dbReference type="AlphaFoldDB" id="A0A814I4A8"/>
<sequence length="542" mass="61677">MASNSRRRLSFVDFSHPQVWHKLVEYTEVTISLAKLITDFTNQWAKICLGTSGQLQQLVNDFRKKTSSEVRGKCQLGGMMYDIWESLLLESEIEAQSLQQVACVMEQQIYGQLTNFINNKTLQLSIYKDNRRDLDEILSKGHTFVNELQNEYAEVYNTDGVTTDADVIHNEYMLELTGVNSLYAKYQHNILPELLQEMEKSQLETIDTICQNIQIIASVLQEYHEQRQSSFASFVVTSTTTNANQELETYICSIDETNDSSTLTPVHVQFESFVSPVNSNSRIQNSGSNNNNNNNNNEQLIIYATPVIQIQLSSHCKETINRLKDIKKEKSLLLAIVNPQTSKIPVKQHKDQQQLDKKILDQISDLMKRKHQLRLIELEESVLLAQQDLLKSRRPSMSSNADNGHDAHKRHSNNMKGLWRDAFRALKTSASSSGSGDNENLSSFVRRLSSRKKKHHHEEEDETIIDPVYETLRMAAETRKRTIANYLQQRQELLNKQASLNSQGSLEPDTQPVSSRATRQSDINSSVRSKPPPSASASSSGR</sequence>
<evidence type="ECO:0000313" key="2">
    <source>
        <dbReference type="EMBL" id="CAF1018738.1"/>
    </source>
</evidence>
<comment type="caution">
    <text evidence="2">The sequence shown here is derived from an EMBL/GenBank/DDBJ whole genome shotgun (WGS) entry which is preliminary data.</text>
</comment>
<accession>A0A814I4A8</accession>
<feature type="region of interest" description="Disordered" evidence="1">
    <location>
        <begin position="393"/>
        <end position="414"/>
    </location>
</feature>
<evidence type="ECO:0000313" key="3">
    <source>
        <dbReference type="Proteomes" id="UP000663855"/>
    </source>
</evidence>
<feature type="compositionally biased region" description="Polar residues" evidence="1">
    <location>
        <begin position="511"/>
        <end position="524"/>
    </location>
</feature>
<organism evidence="2 3">
    <name type="scientific">Rotaria magnacalcarata</name>
    <dbReference type="NCBI Taxonomy" id="392030"/>
    <lineage>
        <taxon>Eukaryota</taxon>
        <taxon>Metazoa</taxon>
        <taxon>Spiralia</taxon>
        <taxon>Gnathifera</taxon>
        <taxon>Rotifera</taxon>
        <taxon>Eurotatoria</taxon>
        <taxon>Bdelloidea</taxon>
        <taxon>Philodinida</taxon>
        <taxon>Philodinidae</taxon>
        <taxon>Rotaria</taxon>
    </lineage>
</organism>
<feature type="region of interest" description="Disordered" evidence="1">
    <location>
        <begin position="498"/>
        <end position="542"/>
    </location>
</feature>
<dbReference type="Gene3D" id="1.20.1270.60">
    <property type="entry name" value="Arfaptin homology (AH) domain/BAR domain"/>
    <property type="match status" value="1"/>
</dbReference>
<dbReference type="InterPro" id="IPR027267">
    <property type="entry name" value="AH/BAR_dom_sf"/>
</dbReference>
<protein>
    <submittedName>
        <fullName evidence="2">Uncharacterized protein</fullName>
    </submittedName>
</protein>
<gene>
    <name evidence="2" type="ORF">CJN711_LOCUS3206</name>
</gene>
<dbReference type="SUPFAM" id="SSF103657">
    <property type="entry name" value="BAR/IMD domain-like"/>
    <property type="match status" value="1"/>
</dbReference>
<reference evidence="2" key="1">
    <citation type="submission" date="2021-02" db="EMBL/GenBank/DDBJ databases">
        <authorList>
            <person name="Nowell W R."/>
        </authorList>
    </citation>
    <scope>NUCLEOTIDE SEQUENCE</scope>
</reference>